<organism evidence="13 14">
    <name type="scientific">Alligator mississippiensis</name>
    <name type="common">American alligator</name>
    <dbReference type="NCBI Taxonomy" id="8496"/>
    <lineage>
        <taxon>Eukaryota</taxon>
        <taxon>Metazoa</taxon>
        <taxon>Chordata</taxon>
        <taxon>Craniata</taxon>
        <taxon>Vertebrata</taxon>
        <taxon>Euteleostomi</taxon>
        <taxon>Archelosauria</taxon>
        <taxon>Archosauria</taxon>
        <taxon>Crocodylia</taxon>
        <taxon>Alligatoridae</taxon>
        <taxon>Alligatorinae</taxon>
        <taxon>Alligator</taxon>
    </lineage>
</organism>
<keyword evidence="3 11" id="KW-0812">Transmembrane</keyword>
<dbReference type="InterPro" id="IPR001039">
    <property type="entry name" value="MHC_I_a_a1/a2"/>
</dbReference>
<dbReference type="SUPFAM" id="SSF48726">
    <property type="entry name" value="Immunoglobulin"/>
    <property type="match status" value="1"/>
</dbReference>
<dbReference type="InterPro" id="IPR036179">
    <property type="entry name" value="Ig-like_dom_sf"/>
</dbReference>
<dbReference type="Pfam" id="PF00129">
    <property type="entry name" value="MHC_I"/>
    <property type="match status" value="1"/>
</dbReference>
<name>A0A151NDM4_ALLMI</name>
<dbReference type="EMBL" id="AKHW03003279">
    <property type="protein sequence ID" value="KYO34894.1"/>
    <property type="molecule type" value="Genomic_DNA"/>
</dbReference>
<dbReference type="PROSITE" id="PS50835">
    <property type="entry name" value="IG_LIKE"/>
    <property type="match status" value="1"/>
</dbReference>
<dbReference type="InterPro" id="IPR011162">
    <property type="entry name" value="MHC_I/II-like_Ag-recog"/>
</dbReference>
<dbReference type="PANTHER" id="PTHR16675">
    <property type="entry name" value="MHC CLASS I-RELATED"/>
    <property type="match status" value="1"/>
</dbReference>
<dbReference type="GO" id="GO:0005615">
    <property type="term" value="C:extracellular space"/>
    <property type="evidence" value="ECO:0007669"/>
    <property type="project" value="TreeGrafter"/>
</dbReference>
<evidence type="ECO:0000256" key="3">
    <source>
        <dbReference type="ARBA" id="ARBA00022692"/>
    </source>
</evidence>
<dbReference type="eggNOG" id="ENOG502RQEK">
    <property type="taxonomic scope" value="Eukaryota"/>
</dbReference>
<sequence>MPGTSAGSHCYRHFYMGVSEPGPGVPVFTAMGYVDDQRILHYDSETQRQEPRGDWVQGAVSPDFWDTETWTLWDWQDRFESNLVTLRDRYNQTRGSHTLQFMYGCELHEDKSTGGYMQFGYDGGDFVSYDLGTRTWVAEITQAQVTQRRWNEDKALLQDARAYLEETCIAWLRQFLQHGEAAQQSKRPMAQVSDRPSRDGRTTLACWVHSFYPKNISVVWLRNGEAQPQKTSCSGVLPSGDGTFQTWATIEIDPSSDHDYTCSVEHVSLGAALRVAWDKGRAESTRMLAVGIVIGVVLPVVAVMGAAGYFRSSSFMGCGPRSKPSPGVEAAAVTDLCLLSSGRRGVGHRAVLHRAVPAHEALQSQAPERETQEREALESCRLVQGQDDTISGAELSSCNIPCILSLKGQVWSQG</sequence>
<dbReference type="InterPro" id="IPR037055">
    <property type="entry name" value="MHC_I-like_Ag-recog_sf"/>
</dbReference>
<evidence type="ECO:0000256" key="2">
    <source>
        <dbReference type="ARBA" id="ARBA00022451"/>
    </source>
</evidence>
<evidence type="ECO:0000256" key="1">
    <source>
        <dbReference type="ARBA" id="ARBA00004479"/>
    </source>
</evidence>
<gene>
    <name evidence="13" type="ORF">Y1Q_0016246</name>
</gene>
<dbReference type="Gene3D" id="3.30.500.10">
    <property type="entry name" value="MHC class I-like antigen recognition-like"/>
    <property type="match status" value="1"/>
</dbReference>
<dbReference type="STRING" id="8496.A0A151NDM4"/>
<evidence type="ECO:0000256" key="8">
    <source>
        <dbReference type="ARBA" id="ARBA00023157"/>
    </source>
</evidence>
<comment type="similarity">
    <text evidence="10">Belongs to the MHC class I family.</text>
</comment>
<dbReference type="Proteomes" id="UP000050525">
    <property type="component" value="Unassembled WGS sequence"/>
</dbReference>
<dbReference type="PANTHER" id="PTHR16675:SF242">
    <property type="entry name" value="MAJOR HISTOCOMPATIBILITY COMPLEX CLASS I-RELATED GENE PROTEIN"/>
    <property type="match status" value="1"/>
</dbReference>
<keyword evidence="5" id="KW-0391">Immunity</keyword>
<dbReference type="InterPro" id="IPR003006">
    <property type="entry name" value="Ig/MHC_CS"/>
</dbReference>
<accession>A0A151NDM4</accession>
<dbReference type="GO" id="GO:0006955">
    <property type="term" value="P:immune response"/>
    <property type="evidence" value="ECO:0007669"/>
    <property type="project" value="TreeGrafter"/>
</dbReference>
<comment type="subcellular location">
    <subcellularLocation>
        <location evidence="1">Membrane</location>
        <topology evidence="1">Single-pass type I membrane protein</topology>
    </subcellularLocation>
</comment>
<dbReference type="Gene3D" id="2.60.40.10">
    <property type="entry name" value="Immunoglobulins"/>
    <property type="match status" value="1"/>
</dbReference>
<feature type="transmembrane region" description="Helical" evidence="11">
    <location>
        <begin position="287"/>
        <end position="310"/>
    </location>
</feature>
<dbReference type="FunFam" id="2.60.40.10:FF:000204">
    <property type="entry name" value="Major histocompatibility complex, class I-related protein"/>
    <property type="match status" value="1"/>
</dbReference>
<evidence type="ECO:0000313" key="13">
    <source>
        <dbReference type="EMBL" id="KYO34894.1"/>
    </source>
</evidence>
<keyword evidence="9" id="KW-0325">Glycoprotein</keyword>
<dbReference type="SUPFAM" id="SSF54452">
    <property type="entry name" value="MHC antigen-recognition domain"/>
    <property type="match status" value="1"/>
</dbReference>
<evidence type="ECO:0000256" key="10">
    <source>
        <dbReference type="RuleBase" id="RU004439"/>
    </source>
</evidence>
<proteinExistence type="inferred from homology"/>
<evidence type="ECO:0000259" key="12">
    <source>
        <dbReference type="PROSITE" id="PS50835"/>
    </source>
</evidence>
<evidence type="ECO:0000313" key="14">
    <source>
        <dbReference type="Proteomes" id="UP000050525"/>
    </source>
</evidence>
<evidence type="ECO:0000256" key="6">
    <source>
        <dbReference type="ARBA" id="ARBA00022989"/>
    </source>
</evidence>
<keyword evidence="7 11" id="KW-0472">Membrane</keyword>
<protein>
    <submittedName>
        <fullName evidence="13">Major histocompatibility complex class I-related protein-like</fullName>
    </submittedName>
</protein>
<keyword evidence="8" id="KW-1015">Disulfide bond</keyword>
<keyword evidence="4" id="KW-0732">Signal</keyword>
<dbReference type="AlphaFoldDB" id="A0A151NDM4"/>
<dbReference type="SMART" id="SM00407">
    <property type="entry name" value="IGc1"/>
    <property type="match status" value="1"/>
</dbReference>
<dbReference type="PRINTS" id="PR01638">
    <property type="entry name" value="MHCCLASSI"/>
</dbReference>
<dbReference type="GO" id="GO:0002474">
    <property type="term" value="P:antigen processing and presentation of peptide antigen via MHC class I"/>
    <property type="evidence" value="ECO:0007669"/>
    <property type="project" value="UniProtKB-KW"/>
</dbReference>
<dbReference type="FunFam" id="3.30.500.10:FF:000001">
    <property type="entry name" value="H-2 class I histocompatibility antigen, alpha chain"/>
    <property type="match status" value="1"/>
</dbReference>
<keyword evidence="2" id="KW-0490">MHC I</keyword>
<evidence type="ECO:0000256" key="11">
    <source>
        <dbReference type="SAM" id="Phobius"/>
    </source>
</evidence>
<dbReference type="InterPro" id="IPR003597">
    <property type="entry name" value="Ig_C1-set"/>
</dbReference>
<dbReference type="PROSITE" id="PS00290">
    <property type="entry name" value="IG_MHC"/>
    <property type="match status" value="1"/>
</dbReference>
<dbReference type="InterPro" id="IPR011161">
    <property type="entry name" value="MHC_I-like_Ag-recog"/>
</dbReference>
<dbReference type="InterPro" id="IPR007110">
    <property type="entry name" value="Ig-like_dom"/>
</dbReference>
<dbReference type="InterPro" id="IPR050208">
    <property type="entry name" value="MHC_class-I_related"/>
</dbReference>
<evidence type="ECO:0000256" key="4">
    <source>
        <dbReference type="ARBA" id="ARBA00022729"/>
    </source>
</evidence>
<dbReference type="InterPro" id="IPR013783">
    <property type="entry name" value="Ig-like_fold"/>
</dbReference>
<reference evidence="13 14" key="1">
    <citation type="journal article" date="2012" name="Genome Biol.">
        <title>Sequencing three crocodilian genomes to illuminate the evolution of archosaurs and amniotes.</title>
        <authorList>
            <person name="St John J.A."/>
            <person name="Braun E.L."/>
            <person name="Isberg S.R."/>
            <person name="Miles L.G."/>
            <person name="Chong A.Y."/>
            <person name="Gongora J."/>
            <person name="Dalzell P."/>
            <person name="Moran C."/>
            <person name="Bed'hom B."/>
            <person name="Abzhanov A."/>
            <person name="Burgess S.C."/>
            <person name="Cooksey A.M."/>
            <person name="Castoe T.A."/>
            <person name="Crawford N.G."/>
            <person name="Densmore L.D."/>
            <person name="Drew J.C."/>
            <person name="Edwards S.V."/>
            <person name="Faircloth B.C."/>
            <person name="Fujita M.K."/>
            <person name="Greenwold M.J."/>
            <person name="Hoffmann F.G."/>
            <person name="Howard J.M."/>
            <person name="Iguchi T."/>
            <person name="Janes D.E."/>
            <person name="Khan S.Y."/>
            <person name="Kohno S."/>
            <person name="de Koning A.J."/>
            <person name="Lance S.L."/>
            <person name="McCarthy F.M."/>
            <person name="McCormack J.E."/>
            <person name="Merchant M.E."/>
            <person name="Peterson D.G."/>
            <person name="Pollock D.D."/>
            <person name="Pourmand N."/>
            <person name="Raney B.J."/>
            <person name="Roessler K.A."/>
            <person name="Sanford J.R."/>
            <person name="Sawyer R.H."/>
            <person name="Schmidt C.J."/>
            <person name="Triplett E.W."/>
            <person name="Tuberville T.D."/>
            <person name="Venegas-Anaya M."/>
            <person name="Howard J.T."/>
            <person name="Jarvis E.D."/>
            <person name="Guillette L.J.Jr."/>
            <person name="Glenn T.C."/>
            <person name="Green R.E."/>
            <person name="Ray D.A."/>
        </authorList>
    </citation>
    <scope>NUCLEOTIDE SEQUENCE [LARGE SCALE GENOMIC DNA]</scope>
    <source>
        <strain evidence="13">KSC_2009_1</strain>
    </source>
</reference>
<evidence type="ECO:0000256" key="5">
    <source>
        <dbReference type="ARBA" id="ARBA00022859"/>
    </source>
</evidence>
<evidence type="ECO:0000256" key="7">
    <source>
        <dbReference type="ARBA" id="ARBA00023136"/>
    </source>
</evidence>
<keyword evidence="14" id="KW-1185">Reference proteome</keyword>
<dbReference type="GO" id="GO:0042612">
    <property type="term" value="C:MHC class I protein complex"/>
    <property type="evidence" value="ECO:0007669"/>
    <property type="project" value="UniProtKB-KW"/>
</dbReference>
<keyword evidence="6 11" id="KW-1133">Transmembrane helix</keyword>
<dbReference type="Pfam" id="PF07654">
    <property type="entry name" value="C1-set"/>
    <property type="match status" value="1"/>
</dbReference>
<comment type="caution">
    <text evidence="13">The sequence shown here is derived from an EMBL/GenBank/DDBJ whole genome shotgun (WGS) entry which is preliminary data.</text>
</comment>
<feature type="domain" description="Ig-like" evidence="12">
    <location>
        <begin position="188"/>
        <end position="274"/>
    </location>
</feature>
<dbReference type="GO" id="GO:0009897">
    <property type="term" value="C:external side of plasma membrane"/>
    <property type="evidence" value="ECO:0007669"/>
    <property type="project" value="TreeGrafter"/>
</dbReference>
<evidence type="ECO:0000256" key="9">
    <source>
        <dbReference type="ARBA" id="ARBA00023180"/>
    </source>
</evidence>